<reference evidence="2 3" key="1">
    <citation type="journal article" date="2011" name="PLoS Genet.">
        <title>Finished genome of the fungal wheat pathogen Mycosphaerella graminicola reveals dispensome structure, chromosome plasticity, and stealth pathogenesis.</title>
        <authorList>
            <person name="Goodwin S.B."/>
            <person name="Ben M'barek S."/>
            <person name="Dhillon B."/>
            <person name="Wittenberg A.H.J."/>
            <person name="Crane C.F."/>
            <person name="Hane J.K."/>
            <person name="Foster A.J."/>
            <person name="Van der Lee T.A.J."/>
            <person name="Grimwood J."/>
            <person name="Aerts A."/>
            <person name="Antoniw J."/>
            <person name="Bailey A."/>
            <person name="Bluhm B."/>
            <person name="Bowler J."/>
            <person name="Bristow J."/>
            <person name="van der Burgt A."/>
            <person name="Canto-Canche B."/>
            <person name="Churchill A.C.L."/>
            <person name="Conde-Ferraez L."/>
            <person name="Cools H.J."/>
            <person name="Coutinho P.M."/>
            <person name="Csukai M."/>
            <person name="Dehal P."/>
            <person name="De Wit P."/>
            <person name="Donzelli B."/>
            <person name="van de Geest H.C."/>
            <person name="van Ham R.C.H.J."/>
            <person name="Hammond-Kosack K.E."/>
            <person name="Henrissat B."/>
            <person name="Kilian A."/>
            <person name="Kobayashi A.K."/>
            <person name="Koopmann E."/>
            <person name="Kourmpetis Y."/>
            <person name="Kuzniar A."/>
            <person name="Lindquist E."/>
            <person name="Lombard V."/>
            <person name="Maliepaard C."/>
            <person name="Martins N."/>
            <person name="Mehrabi R."/>
            <person name="Nap J.P.H."/>
            <person name="Ponomarenko A."/>
            <person name="Rudd J.J."/>
            <person name="Salamov A."/>
            <person name="Schmutz J."/>
            <person name="Schouten H.J."/>
            <person name="Shapiro H."/>
            <person name="Stergiopoulos I."/>
            <person name="Torriani S.F.F."/>
            <person name="Tu H."/>
            <person name="de Vries R.P."/>
            <person name="Waalwijk C."/>
            <person name="Ware S.B."/>
            <person name="Wiebenga A."/>
            <person name="Zwiers L.-H."/>
            <person name="Oliver R.P."/>
            <person name="Grigoriev I.V."/>
            <person name="Kema G.H.J."/>
        </authorList>
    </citation>
    <scope>NUCLEOTIDE SEQUENCE [LARGE SCALE GENOMIC DNA]</scope>
    <source>
        <strain evidence="3">CBS 115943 / IPO323</strain>
    </source>
</reference>
<evidence type="ECO:0000313" key="2">
    <source>
        <dbReference type="EMBL" id="EGP87357.1"/>
    </source>
</evidence>
<dbReference type="InParanoid" id="F9XB46"/>
<feature type="region of interest" description="Disordered" evidence="1">
    <location>
        <begin position="258"/>
        <end position="323"/>
    </location>
</feature>
<accession>F9XB46</accession>
<feature type="region of interest" description="Disordered" evidence="1">
    <location>
        <begin position="147"/>
        <end position="185"/>
    </location>
</feature>
<dbReference type="KEGG" id="ztr:MYCGRDRAFT_93553"/>
<dbReference type="GeneID" id="13394208"/>
<dbReference type="AlphaFoldDB" id="F9XB46"/>
<dbReference type="Proteomes" id="UP000008062">
    <property type="component" value="Chromosome 5"/>
</dbReference>
<proteinExistence type="predicted"/>
<evidence type="ECO:0000256" key="1">
    <source>
        <dbReference type="SAM" id="MobiDB-lite"/>
    </source>
</evidence>
<keyword evidence="3" id="KW-1185">Reference proteome</keyword>
<dbReference type="EMBL" id="CM001200">
    <property type="protein sequence ID" value="EGP87357.1"/>
    <property type="molecule type" value="Genomic_DNA"/>
</dbReference>
<gene>
    <name evidence="2" type="ORF">MYCGRDRAFT_93553</name>
</gene>
<protein>
    <submittedName>
        <fullName evidence="2">Uncharacterized protein</fullName>
    </submittedName>
</protein>
<dbReference type="RefSeq" id="XP_003852381.1">
    <property type="nucleotide sequence ID" value="XM_003852333.1"/>
</dbReference>
<evidence type="ECO:0000313" key="3">
    <source>
        <dbReference type="Proteomes" id="UP000008062"/>
    </source>
</evidence>
<dbReference type="HOGENOM" id="CLU_861103_0_0_1"/>
<name>F9XB46_ZYMTI</name>
<sequence>MWDWVYKTITAGAHIMARQATNLTRPGEVSSAVPDHPTASADTAPVDNASDIAAERQAVEAGATLSKQGIPATDVAGAIVPPSKSQGKRDVPVGVQGLGSLPGTTLEPQDHDTEHTAQLEGFKEGNQQRGADMLAGANGVGIIDQPMPDAPPDLSVEQTARAQERPVGAVESAVSPSPDEDAPLQINDETRSVVSQSSGQKPALVTIGDNNSDEWLESLSKADLATAFALQWDRKVLEDFPYARLQLKFIAKEIAKLKNGGEDQVEDDDEDDEQNDDEPSGDDDDDAEDDDAEDDDAEDDDAEDDDAEDDADVDGDVDEDVNE</sequence>
<organism evidence="2 3">
    <name type="scientific">Zymoseptoria tritici (strain CBS 115943 / IPO323)</name>
    <name type="common">Speckled leaf blotch fungus</name>
    <name type="synonym">Septoria tritici</name>
    <dbReference type="NCBI Taxonomy" id="336722"/>
    <lineage>
        <taxon>Eukaryota</taxon>
        <taxon>Fungi</taxon>
        <taxon>Dikarya</taxon>
        <taxon>Ascomycota</taxon>
        <taxon>Pezizomycotina</taxon>
        <taxon>Dothideomycetes</taxon>
        <taxon>Dothideomycetidae</taxon>
        <taxon>Mycosphaerellales</taxon>
        <taxon>Mycosphaerellaceae</taxon>
        <taxon>Zymoseptoria</taxon>
    </lineage>
</organism>
<feature type="compositionally biased region" description="Acidic residues" evidence="1">
    <location>
        <begin position="263"/>
        <end position="323"/>
    </location>
</feature>